<evidence type="ECO:0000313" key="10">
    <source>
        <dbReference type="Proteomes" id="UP001205740"/>
    </source>
</evidence>
<feature type="transmembrane region" description="Helical" evidence="7">
    <location>
        <begin position="102"/>
        <end position="120"/>
    </location>
</feature>
<feature type="transmembrane region" description="Helical" evidence="7">
    <location>
        <begin position="180"/>
        <end position="199"/>
    </location>
</feature>
<evidence type="ECO:0000256" key="3">
    <source>
        <dbReference type="ARBA" id="ARBA00022692"/>
    </source>
</evidence>
<evidence type="ECO:0000256" key="6">
    <source>
        <dbReference type="ARBA" id="ARBA00023136"/>
    </source>
</evidence>
<dbReference type="Pfam" id="PF01694">
    <property type="entry name" value="Rhomboid"/>
    <property type="match status" value="1"/>
</dbReference>
<keyword evidence="10" id="KW-1185">Reference proteome</keyword>
<dbReference type="InterPro" id="IPR022764">
    <property type="entry name" value="Peptidase_S54_rhomboid_dom"/>
</dbReference>
<feature type="transmembrane region" description="Helical" evidence="7">
    <location>
        <begin position="126"/>
        <end position="147"/>
    </location>
</feature>
<evidence type="ECO:0000256" key="7">
    <source>
        <dbReference type="SAM" id="Phobius"/>
    </source>
</evidence>
<keyword evidence="5 7" id="KW-1133">Transmembrane helix</keyword>
<feature type="domain" description="Peptidase S54 rhomboid" evidence="8">
    <location>
        <begin position="61"/>
        <end position="189"/>
    </location>
</feature>
<evidence type="ECO:0000256" key="5">
    <source>
        <dbReference type="ARBA" id="ARBA00022989"/>
    </source>
</evidence>
<dbReference type="GO" id="GO:0008233">
    <property type="term" value="F:peptidase activity"/>
    <property type="evidence" value="ECO:0007669"/>
    <property type="project" value="UniProtKB-KW"/>
</dbReference>
<proteinExistence type="inferred from homology"/>
<comment type="similarity">
    <text evidence="2">Belongs to the peptidase S54 family.</text>
</comment>
<comment type="subcellular location">
    <subcellularLocation>
        <location evidence="1">Membrane</location>
        <topology evidence="1">Multi-pass membrane protein</topology>
    </subcellularLocation>
</comment>
<name>A0ABT1GY43_9NOCA</name>
<gene>
    <name evidence="9" type="ORF">LX12_001064</name>
</gene>
<dbReference type="PANTHER" id="PTHR43731:SF14">
    <property type="entry name" value="PRESENILIN-ASSOCIATED RHOMBOID-LIKE PROTEIN, MITOCHONDRIAL"/>
    <property type="match status" value="1"/>
</dbReference>
<dbReference type="InterPro" id="IPR035952">
    <property type="entry name" value="Rhomboid-like_sf"/>
</dbReference>
<evidence type="ECO:0000256" key="4">
    <source>
        <dbReference type="ARBA" id="ARBA00022801"/>
    </source>
</evidence>
<evidence type="ECO:0000256" key="2">
    <source>
        <dbReference type="ARBA" id="ARBA00009045"/>
    </source>
</evidence>
<accession>A0ABT1GY43</accession>
<evidence type="ECO:0000313" key="9">
    <source>
        <dbReference type="EMBL" id="MCP2159885.1"/>
    </source>
</evidence>
<dbReference type="InterPro" id="IPR050925">
    <property type="entry name" value="Rhomboid_protease_S54"/>
</dbReference>
<feature type="transmembrane region" description="Helical" evidence="7">
    <location>
        <begin position="211"/>
        <end position="230"/>
    </location>
</feature>
<feature type="transmembrane region" description="Helical" evidence="7">
    <location>
        <begin position="71"/>
        <end position="90"/>
    </location>
</feature>
<keyword evidence="9" id="KW-0645">Protease</keyword>
<organism evidence="9 10">
    <name type="scientific">Williamsia serinedens</name>
    <dbReference type="NCBI Taxonomy" id="391736"/>
    <lineage>
        <taxon>Bacteria</taxon>
        <taxon>Bacillati</taxon>
        <taxon>Actinomycetota</taxon>
        <taxon>Actinomycetes</taxon>
        <taxon>Mycobacteriales</taxon>
        <taxon>Nocardiaceae</taxon>
        <taxon>Williamsia</taxon>
    </lineage>
</organism>
<dbReference type="Proteomes" id="UP001205740">
    <property type="component" value="Unassembled WGS sequence"/>
</dbReference>
<dbReference type="RefSeq" id="WP_253653479.1">
    <property type="nucleotide sequence ID" value="NZ_BAAAOE010000001.1"/>
</dbReference>
<keyword evidence="4" id="KW-0378">Hydrolase</keyword>
<dbReference type="SUPFAM" id="SSF144091">
    <property type="entry name" value="Rhomboid-like"/>
    <property type="match status" value="1"/>
</dbReference>
<reference evidence="9 10" key="1">
    <citation type="submission" date="2022-06" db="EMBL/GenBank/DDBJ databases">
        <title>Genomic Encyclopedia of Archaeal and Bacterial Type Strains, Phase II (KMG-II): from individual species to whole genera.</title>
        <authorList>
            <person name="Goeker M."/>
        </authorList>
    </citation>
    <scope>NUCLEOTIDE SEQUENCE [LARGE SCALE GENOMIC DNA]</scope>
    <source>
        <strain evidence="9 10">DSM 45037</strain>
    </source>
</reference>
<protein>
    <submittedName>
        <fullName evidence="9">Membrane associated serine protease, rhomboid family</fullName>
    </submittedName>
</protein>
<evidence type="ECO:0000259" key="8">
    <source>
        <dbReference type="Pfam" id="PF01694"/>
    </source>
</evidence>
<keyword evidence="6 7" id="KW-0472">Membrane</keyword>
<feature type="transmembrane region" description="Helical" evidence="7">
    <location>
        <begin position="154"/>
        <end position="174"/>
    </location>
</feature>
<dbReference type="EMBL" id="JAMTCG010000002">
    <property type="protein sequence ID" value="MCP2159885.1"/>
    <property type="molecule type" value="Genomic_DNA"/>
</dbReference>
<evidence type="ECO:0000256" key="1">
    <source>
        <dbReference type="ARBA" id="ARBA00004141"/>
    </source>
</evidence>
<keyword evidence="3 7" id="KW-0812">Transmembrane</keyword>
<dbReference type="Gene3D" id="1.20.1540.10">
    <property type="entry name" value="Rhomboid-like"/>
    <property type="match status" value="1"/>
</dbReference>
<dbReference type="GO" id="GO:0006508">
    <property type="term" value="P:proteolysis"/>
    <property type="evidence" value="ECO:0007669"/>
    <property type="project" value="UniProtKB-KW"/>
</dbReference>
<sequence length="232" mass="23840">MTPRAITIGTSRPRATFALIAVNVLVFVLTAAQAHGVGNVDFRDSRIFYDGVLFGPFVGQGEVWRIVTSGFLHYSVIHIGLNMLTLYILGRELESALGTARFVGIYVVALLGGSAAVLSFNPDVPAAGASGAIYGVMGGLLVAVIRAKMPPGQIVGLIVINIVISVTIPNISLWAHLGGLVFGAAATAGVLLLPGLVLSGRTRTARSVSRVGWAAIGTLGVLAAAIALLVSG</sequence>
<dbReference type="PANTHER" id="PTHR43731">
    <property type="entry name" value="RHOMBOID PROTEASE"/>
    <property type="match status" value="1"/>
</dbReference>
<comment type="caution">
    <text evidence="9">The sequence shown here is derived from an EMBL/GenBank/DDBJ whole genome shotgun (WGS) entry which is preliminary data.</text>
</comment>